<keyword evidence="1" id="KW-0812">Transmembrane</keyword>
<keyword evidence="1" id="KW-1133">Transmembrane helix</keyword>
<feature type="transmembrane region" description="Helical" evidence="1">
    <location>
        <begin position="20"/>
        <end position="39"/>
    </location>
</feature>
<evidence type="ECO:0000256" key="1">
    <source>
        <dbReference type="SAM" id="Phobius"/>
    </source>
</evidence>
<dbReference type="Proteomes" id="UP001589646">
    <property type="component" value="Unassembled WGS sequence"/>
</dbReference>
<sequence>MLVVLAPTGVQEDAITPATAAAMVAAGVFSVMIYPLAALRLYRIADQKCEDPVA</sequence>
<proteinExistence type="predicted"/>
<name>A0ABV5PYY3_9ACTN</name>
<evidence type="ECO:0000313" key="2">
    <source>
        <dbReference type="EMBL" id="MFB9528435.1"/>
    </source>
</evidence>
<keyword evidence="3" id="KW-1185">Reference proteome</keyword>
<comment type="caution">
    <text evidence="2">The sequence shown here is derived from an EMBL/GenBank/DDBJ whole genome shotgun (WGS) entry which is preliminary data.</text>
</comment>
<dbReference type="RefSeq" id="WP_346129750.1">
    <property type="nucleotide sequence ID" value="NZ_BAAAXC010000015.1"/>
</dbReference>
<organism evidence="2 3">
    <name type="scientific">Nonomuraea roseola</name>
    <dbReference type="NCBI Taxonomy" id="46179"/>
    <lineage>
        <taxon>Bacteria</taxon>
        <taxon>Bacillati</taxon>
        <taxon>Actinomycetota</taxon>
        <taxon>Actinomycetes</taxon>
        <taxon>Streptosporangiales</taxon>
        <taxon>Streptosporangiaceae</taxon>
        <taxon>Nonomuraea</taxon>
    </lineage>
</organism>
<protein>
    <submittedName>
        <fullName evidence="2">Uncharacterized protein</fullName>
    </submittedName>
</protein>
<gene>
    <name evidence="2" type="ORF">ACFFRN_17610</name>
</gene>
<evidence type="ECO:0000313" key="3">
    <source>
        <dbReference type="Proteomes" id="UP001589646"/>
    </source>
</evidence>
<reference evidence="2 3" key="1">
    <citation type="submission" date="2024-09" db="EMBL/GenBank/DDBJ databases">
        <authorList>
            <person name="Sun Q."/>
            <person name="Mori K."/>
        </authorList>
    </citation>
    <scope>NUCLEOTIDE SEQUENCE [LARGE SCALE GENOMIC DNA]</scope>
    <source>
        <strain evidence="2 3">JCM 3323</strain>
    </source>
</reference>
<dbReference type="EMBL" id="JBHMCE010000005">
    <property type="protein sequence ID" value="MFB9528435.1"/>
    <property type="molecule type" value="Genomic_DNA"/>
</dbReference>
<keyword evidence="1" id="KW-0472">Membrane</keyword>
<accession>A0ABV5PYY3</accession>